<organism evidence="1 2">
    <name type="scientific">Mucilaginibacter robiniae</name>
    <dbReference type="NCBI Taxonomy" id="2728022"/>
    <lineage>
        <taxon>Bacteria</taxon>
        <taxon>Pseudomonadati</taxon>
        <taxon>Bacteroidota</taxon>
        <taxon>Sphingobacteriia</taxon>
        <taxon>Sphingobacteriales</taxon>
        <taxon>Sphingobacteriaceae</taxon>
        <taxon>Mucilaginibacter</taxon>
    </lineage>
</organism>
<accession>A0A7L5DXK3</accession>
<keyword evidence="2" id="KW-1185">Reference proteome</keyword>
<dbReference type="EMBL" id="CP051682">
    <property type="protein sequence ID" value="QJD94837.1"/>
    <property type="molecule type" value="Genomic_DNA"/>
</dbReference>
<evidence type="ECO:0000313" key="2">
    <source>
        <dbReference type="Proteomes" id="UP000503278"/>
    </source>
</evidence>
<gene>
    <name evidence="1" type="ORF">HH214_02560</name>
</gene>
<dbReference type="Pfam" id="PF13618">
    <property type="entry name" value="Gluconate_2-dh3"/>
    <property type="match status" value="1"/>
</dbReference>
<dbReference type="Proteomes" id="UP000503278">
    <property type="component" value="Chromosome"/>
</dbReference>
<evidence type="ECO:0000313" key="1">
    <source>
        <dbReference type="EMBL" id="QJD94837.1"/>
    </source>
</evidence>
<dbReference type="KEGG" id="mrob:HH214_02560"/>
<dbReference type="InterPro" id="IPR027056">
    <property type="entry name" value="Gluconate_2DH_su3"/>
</dbReference>
<proteinExistence type="predicted"/>
<sequence>MEEPVVTEPKFFSAALFKTLQAVCSRLIPQDTDAIQVDLAGTLDLQLERQQGDGWRYDVLPNDQTAHTQGMQGIEEVAEHLYQQSFTALSTIQQDKILAAVQEGKVNSPIWQHLNATRYFEELLVTITAAYYCHPAAKDEIGDVSWADAAGWQHIGLNQLEPIEPPTQ</sequence>
<reference evidence="1 2" key="1">
    <citation type="submission" date="2020-04" db="EMBL/GenBank/DDBJ databases">
        <title>Genome sequencing of novel species.</title>
        <authorList>
            <person name="Heo J."/>
            <person name="Kim S.-J."/>
            <person name="Kim J.-S."/>
            <person name="Hong S.-B."/>
            <person name="Kwon S.-W."/>
        </authorList>
    </citation>
    <scope>NUCLEOTIDE SEQUENCE [LARGE SCALE GENOMIC DNA]</scope>
    <source>
        <strain evidence="1 2">F39-2</strain>
    </source>
</reference>
<protein>
    <submittedName>
        <fullName evidence="1">Gluconate 2-dehydrogenase subunit 3 family protein</fullName>
    </submittedName>
</protein>
<dbReference type="AlphaFoldDB" id="A0A7L5DXK3"/>
<name>A0A7L5DXK3_9SPHI</name>